<feature type="domain" description="HTH lysR-type" evidence="5">
    <location>
        <begin position="3"/>
        <end position="60"/>
    </location>
</feature>
<dbReference type="SUPFAM" id="SSF53850">
    <property type="entry name" value="Periplasmic binding protein-like II"/>
    <property type="match status" value="1"/>
</dbReference>
<keyword evidence="2" id="KW-0805">Transcription regulation</keyword>
<evidence type="ECO:0000259" key="5">
    <source>
        <dbReference type="PROSITE" id="PS50931"/>
    </source>
</evidence>
<dbReference type="AlphaFoldDB" id="A0A556A865"/>
<dbReference type="PANTHER" id="PTHR30346:SF28">
    <property type="entry name" value="HTH-TYPE TRANSCRIPTIONAL REGULATOR CYNR"/>
    <property type="match status" value="1"/>
</dbReference>
<organism evidence="6 7">
    <name type="scientific">Verticiella sediminum</name>
    <dbReference type="NCBI Taxonomy" id="1247510"/>
    <lineage>
        <taxon>Bacteria</taxon>
        <taxon>Pseudomonadati</taxon>
        <taxon>Pseudomonadota</taxon>
        <taxon>Betaproteobacteria</taxon>
        <taxon>Burkholderiales</taxon>
        <taxon>Alcaligenaceae</taxon>
        <taxon>Verticiella</taxon>
    </lineage>
</organism>
<evidence type="ECO:0000256" key="2">
    <source>
        <dbReference type="ARBA" id="ARBA00023015"/>
    </source>
</evidence>
<protein>
    <submittedName>
        <fullName evidence="6">LysR family transcriptional regulator</fullName>
    </submittedName>
</protein>
<dbReference type="InterPro" id="IPR036388">
    <property type="entry name" value="WH-like_DNA-bd_sf"/>
</dbReference>
<dbReference type="InterPro" id="IPR036390">
    <property type="entry name" value="WH_DNA-bd_sf"/>
</dbReference>
<dbReference type="FunFam" id="1.10.10.10:FF:000001">
    <property type="entry name" value="LysR family transcriptional regulator"/>
    <property type="match status" value="1"/>
</dbReference>
<dbReference type="SUPFAM" id="SSF46785">
    <property type="entry name" value="Winged helix' DNA-binding domain"/>
    <property type="match status" value="1"/>
</dbReference>
<gene>
    <name evidence="6" type="ORF">FOZ76_26045</name>
</gene>
<dbReference type="OrthoDB" id="9157176at2"/>
<name>A0A556A865_9BURK</name>
<dbReference type="PRINTS" id="PR00039">
    <property type="entry name" value="HTHLYSR"/>
</dbReference>
<dbReference type="Gene3D" id="1.10.10.10">
    <property type="entry name" value="Winged helix-like DNA-binding domain superfamily/Winged helix DNA-binding domain"/>
    <property type="match status" value="1"/>
</dbReference>
<dbReference type="EMBL" id="VLTJ01000042">
    <property type="protein sequence ID" value="TSH89076.1"/>
    <property type="molecule type" value="Genomic_DNA"/>
</dbReference>
<proteinExistence type="inferred from homology"/>
<sequence>MTIELRTLRQFVVIAELGSFRRAAEALFIAQPALTVSMRKLERAIGVVLFERGPRGATLTPAGAAMLQEARHTLRHAEEARQVARMVASGEGGRLRVGFVGSATYALLPRAVPAFRQRHPEVRLELVESTTVEMLERVHRHRLDAGLVRGPLAAAPGLQTWVVERDDAMIAVPAGHALVRRDEARLVDCAGEAFVSYSPREVPGLAAWVGALCLGAGFSPRIEQEAAQVQTVVSLVASGLGVALVPASTRYFSHPAVRFIRLADQAARHALSLSLILPQDTPSATALRWRDLLVALDASHAGSGQGGLA</sequence>
<evidence type="ECO:0000256" key="4">
    <source>
        <dbReference type="ARBA" id="ARBA00023163"/>
    </source>
</evidence>
<comment type="similarity">
    <text evidence="1">Belongs to the LysR transcriptional regulatory family.</text>
</comment>
<dbReference type="GO" id="GO:0032993">
    <property type="term" value="C:protein-DNA complex"/>
    <property type="evidence" value="ECO:0007669"/>
    <property type="project" value="TreeGrafter"/>
</dbReference>
<dbReference type="GO" id="GO:0003677">
    <property type="term" value="F:DNA binding"/>
    <property type="evidence" value="ECO:0007669"/>
    <property type="project" value="UniProtKB-KW"/>
</dbReference>
<dbReference type="PANTHER" id="PTHR30346">
    <property type="entry name" value="TRANSCRIPTIONAL DUAL REGULATOR HCAR-RELATED"/>
    <property type="match status" value="1"/>
</dbReference>
<evidence type="ECO:0000313" key="7">
    <source>
        <dbReference type="Proteomes" id="UP000318405"/>
    </source>
</evidence>
<dbReference type="PROSITE" id="PS50931">
    <property type="entry name" value="HTH_LYSR"/>
    <property type="match status" value="1"/>
</dbReference>
<evidence type="ECO:0000256" key="3">
    <source>
        <dbReference type="ARBA" id="ARBA00023125"/>
    </source>
</evidence>
<keyword evidence="3" id="KW-0238">DNA-binding</keyword>
<accession>A0A556A865</accession>
<dbReference type="Pfam" id="PF03466">
    <property type="entry name" value="LysR_substrate"/>
    <property type="match status" value="1"/>
</dbReference>
<keyword evidence="4" id="KW-0804">Transcription</keyword>
<reference evidence="6 7" key="1">
    <citation type="submission" date="2019-07" db="EMBL/GenBank/DDBJ databases">
        <title>Qingshengfaniella alkalisoli gen. nov., sp. nov., isolated from saline soil.</title>
        <authorList>
            <person name="Xu L."/>
            <person name="Huang X.-X."/>
            <person name="Sun J.-Q."/>
        </authorList>
    </citation>
    <scope>NUCLEOTIDE SEQUENCE [LARGE SCALE GENOMIC DNA]</scope>
    <source>
        <strain evidence="6 7">DSM 27279</strain>
    </source>
</reference>
<dbReference type="Proteomes" id="UP000318405">
    <property type="component" value="Unassembled WGS sequence"/>
</dbReference>
<comment type="caution">
    <text evidence="6">The sequence shown here is derived from an EMBL/GenBank/DDBJ whole genome shotgun (WGS) entry which is preliminary data.</text>
</comment>
<dbReference type="RefSeq" id="WP_143951191.1">
    <property type="nucleotide sequence ID" value="NZ_BAABMB010000005.1"/>
</dbReference>
<evidence type="ECO:0000256" key="1">
    <source>
        <dbReference type="ARBA" id="ARBA00009437"/>
    </source>
</evidence>
<dbReference type="Gene3D" id="3.40.190.10">
    <property type="entry name" value="Periplasmic binding protein-like II"/>
    <property type="match status" value="2"/>
</dbReference>
<dbReference type="InterPro" id="IPR000847">
    <property type="entry name" value="LysR_HTH_N"/>
</dbReference>
<evidence type="ECO:0000313" key="6">
    <source>
        <dbReference type="EMBL" id="TSH89076.1"/>
    </source>
</evidence>
<dbReference type="GO" id="GO:0003700">
    <property type="term" value="F:DNA-binding transcription factor activity"/>
    <property type="evidence" value="ECO:0007669"/>
    <property type="project" value="InterPro"/>
</dbReference>
<dbReference type="Pfam" id="PF00126">
    <property type="entry name" value="HTH_1"/>
    <property type="match status" value="1"/>
</dbReference>
<keyword evidence="7" id="KW-1185">Reference proteome</keyword>
<dbReference type="CDD" id="cd08414">
    <property type="entry name" value="PBP2_LTTR_aromatics_like"/>
    <property type="match status" value="1"/>
</dbReference>
<dbReference type="InterPro" id="IPR005119">
    <property type="entry name" value="LysR_subst-bd"/>
</dbReference>